<sequence length="47" mass="5027">MHMQWQGFESGALKANLAKRGVKTCRGSDVKGAIVKTPVKLPSSLPC</sequence>
<dbReference type="EMBL" id="BAABLK010000022">
    <property type="protein sequence ID" value="GAA5226636.1"/>
    <property type="molecule type" value="Genomic_DNA"/>
</dbReference>
<evidence type="ECO:0000313" key="1">
    <source>
        <dbReference type="EMBL" id="GAA5226636.1"/>
    </source>
</evidence>
<name>A0ABP9TKG7_9MICC</name>
<accession>A0ABP9TKG7</accession>
<proteinExistence type="predicted"/>
<protein>
    <submittedName>
        <fullName evidence="1">Uncharacterized protein</fullName>
    </submittedName>
</protein>
<reference evidence="2" key="1">
    <citation type="journal article" date="2019" name="Int. J. Syst. Evol. Microbiol.">
        <title>The Global Catalogue of Microorganisms (GCM) 10K type strain sequencing project: providing services to taxonomists for standard genome sequencing and annotation.</title>
        <authorList>
            <consortium name="The Broad Institute Genomics Platform"/>
            <consortium name="The Broad Institute Genome Sequencing Center for Infectious Disease"/>
            <person name="Wu L."/>
            <person name="Ma J."/>
        </authorList>
    </citation>
    <scope>NUCLEOTIDE SEQUENCE [LARGE SCALE GENOMIC DNA]</scope>
    <source>
        <strain evidence="2">JCM 18952</strain>
    </source>
</reference>
<dbReference type="Proteomes" id="UP001501257">
    <property type="component" value="Unassembled WGS sequence"/>
</dbReference>
<comment type="caution">
    <text evidence="1">The sequence shown here is derived from an EMBL/GenBank/DDBJ whole genome shotgun (WGS) entry which is preliminary data.</text>
</comment>
<keyword evidence="2" id="KW-1185">Reference proteome</keyword>
<organism evidence="1 2">
    <name type="scientific">Paeniglutamicibacter antarcticus</name>
    <dbReference type="NCBI Taxonomy" id="494023"/>
    <lineage>
        <taxon>Bacteria</taxon>
        <taxon>Bacillati</taxon>
        <taxon>Actinomycetota</taxon>
        <taxon>Actinomycetes</taxon>
        <taxon>Micrococcales</taxon>
        <taxon>Micrococcaceae</taxon>
        <taxon>Paeniglutamicibacter</taxon>
    </lineage>
</organism>
<gene>
    <name evidence="1" type="ORF">GCM10025778_11690</name>
</gene>
<evidence type="ECO:0000313" key="2">
    <source>
        <dbReference type="Proteomes" id="UP001501257"/>
    </source>
</evidence>